<dbReference type="AlphaFoldDB" id="A0A0F9UFF7"/>
<proteinExistence type="predicted"/>
<sequence>MKTEITLNQLIDFLNGFKPDFIDQVWKDDKHLVEHLNKKWVGICRQLDTNPTPQTSHIQTFISQLDNKNRELLANYIKKTY</sequence>
<gene>
    <name evidence="1" type="ORF">LCGC14_0537160</name>
</gene>
<protein>
    <submittedName>
        <fullName evidence="1">Uncharacterized protein</fullName>
    </submittedName>
</protein>
<reference evidence="1" key="1">
    <citation type="journal article" date="2015" name="Nature">
        <title>Complex archaea that bridge the gap between prokaryotes and eukaryotes.</title>
        <authorList>
            <person name="Spang A."/>
            <person name="Saw J.H."/>
            <person name="Jorgensen S.L."/>
            <person name="Zaremba-Niedzwiedzka K."/>
            <person name="Martijn J."/>
            <person name="Lind A.E."/>
            <person name="van Eijk R."/>
            <person name="Schleper C."/>
            <person name="Guy L."/>
            <person name="Ettema T.J."/>
        </authorList>
    </citation>
    <scope>NUCLEOTIDE SEQUENCE</scope>
</reference>
<comment type="caution">
    <text evidence="1">The sequence shown here is derived from an EMBL/GenBank/DDBJ whole genome shotgun (WGS) entry which is preliminary data.</text>
</comment>
<organism evidence="1">
    <name type="scientific">marine sediment metagenome</name>
    <dbReference type="NCBI Taxonomy" id="412755"/>
    <lineage>
        <taxon>unclassified sequences</taxon>
        <taxon>metagenomes</taxon>
        <taxon>ecological metagenomes</taxon>
    </lineage>
</organism>
<accession>A0A0F9UFF7</accession>
<dbReference type="EMBL" id="LAZR01000710">
    <property type="protein sequence ID" value="KKN59966.1"/>
    <property type="molecule type" value="Genomic_DNA"/>
</dbReference>
<evidence type="ECO:0000313" key="1">
    <source>
        <dbReference type="EMBL" id="KKN59966.1"/>
    </source>
</evidence>
<name>A0A0F9UFF7_9ZZZZ</name>